<dbReference type="AlphaFoldDB" id="A0A1Y1YS54"/>
<evidence type="ECO:0000256" key="1">
    <source>
        <dbReference type="SAM" id="Phobius"/>
    </source>
</evidence>
<keyword evidence="1" id="KW-0812">Transmembrane</keyword>
<dbReference type="InterPro" id="IPR006995">
    <property type="entry name" value="ATP_synth_F0_jsu"/>
</dbReference>
<name>A0A1Y1YS54_9FUNG</name>
<keyword evidence="1" id="KW-1133">Transmembrane helix</keyword>
<organism evidence="2 3">
    <name type="scientific">Basidiobolus meristosporus CBS 931.73</name>
    <dbReference type="NCBI Taxonomy" id="1314790"/>
    <lineage>
        <taxon>Eukaryota</taxon>
        <taxon>Fungi</taxon>
        <taxon>Fungi incertae sedis</taxon>
        <taxon>Zoopagomycota</taxon>
        <taxon>Entomophthoromycotina</taxon>
        <taxon>Basidiobolomycetes</taxon>
        <taxon>Basidiobolales</taxon>
        <taxon>Basidiobolaceae</taxon>
        <taxon>Basidiobolus</taxon>
    </lineage>
</organism>
<dbReference type="GO" id="GO:0046933">
    <property type="term" value="F:proton-transporting ATP synthase activity, rotational mechanism"/>
    <property type="evidence" value="ECO:0007669"/>
    <property type="project" value="TreeGrafter"/>
</dbReference>
<dbReference type="EMBL" id="MCFE01000083">
    <property type="protein sequence ID" value="ORY00405.1"/>
    <property type="molecule type" value="Genomic_DNA"/>
</dbReference>
<dbReference type="GO" id="GO:0045259">
    <property type="term" value="C:proton-transporting ATP synthase complex"/>
    <property type="evidence" value="ECO:0007669"/>
    <property type="project" value="InterPro"/>
</dbReference>
<dbReference type="Proteomes" id="UP000193498">
    <property type="component" value="Unassembled WGS sequence"/>
</dbReference>
<dbReference type="InParanoid" id="A0A1Y1YS54"/>
<keyword evidence="3" id="KW-1185">Reference proteome</keyword>
<dbReference type="OrthoDB" id="5520611at2759"/>
<feature type="transmembrane region" description="Helical" evidence="1">
    <location>
        <begin position="12"/>
        <end position="32"/>
    </location>
</feature>
<evidence type="ECO:0000313" key="3">
    <source>
        <dbReference type="Proteomes" id="UP000193498"/>
    </source>
</evidence>
<proteinExistence type="predicted"/>
<dbReference type="PANTHER" id="PTHR28060">
    <property type="entry name" value="ATP SYNTHASE SUBUNIT J, MITOCHONDRIAL"/>
    <property type="match status" value="1"/>
</dbReference>
<evidence type="ECO:0000313" key="2">
    <source>
        <dbReference type="EMBL" id="ORY00405.1"/>
    </source>
</evidence>
<sequence>MSFFGLRAWSTPVFRPMFPFFAGGVITFCLIAKLQNAMIQAPEYANDPRNPLAKNKQQSAH</sequence>
<comment type="caution">
    <text evidence="2">The sequence shown here is derived from an EMBL/GenBank/DDBJ whole genome shotgun (WGS) entry which is preliminary data.</text>
</comment>
<dbReference type="FunCoup" id="A0A1Y1YS54">
    <property type="interactions" value="160"/>
</dbReference>
<dbReference type="PANTHER" id="PTHR28060:SF1">
    <property type="entry name" value="ATP SYNTHASE SUBUNIT J, MITOCHONDRIAL"/>
    <property type="match status" value="1"/>
</dbReference>
<reference evidence="2 3" key="1">
    <citation type="submission" date="2016-07" db="EMBL/GenBank/DDBJ databases">
        <title>Pervasive Adenine N6-methylation of Active Genes in Fungi.</title>
        <authorList>
            <consortium name="DOE Joint Genome Institute"/>
            <person name="Mondo S.J."/>
            <person name="Dannebaum R.O."/>
            <person name="Kuo R.C."/>
            <person name="Labutti K."/>
            <person name="Haridas S."/>
            <person name="Kuo A."/>
            <person name="Salamov A."/>
            <person name="Ahrendt S.R."/>
            <person name="Lipzen A."/>
            <person name="Sullivan W."/>
            <person name="Andreopoulos W.B."/>
            <person name="Clum A."/>
            <person name="Lindquist E."/>
            <person name="Daum C."/>
            <person name="Ramamoorthy G.K."/>
            <person name="Gryganskyi A."/>
            <person name="Culley D."/>
            <person name="Magnuson J.K."/>
            <person name="James T.Y."/>
            <person name="O'Malley M.A."/>
            <person name="Stajich J.E."/>
            <person name="Spatafora J.W."/>
            <person name="Visel A."/>
            <person name="Grigoriev I.V."/>
        </authorList>
    </citation>
    <scope>NUCLEOTIDE SEQUENCE [LARGE SCALE GENOMIC DNA]</scope>
    <source>
        <strain evidence="2 3">CBS 931.73</strain>
    </source>
</reference>
<keyword evidence="1" id="KW-0472">Membrane</keyword>
<dbReference type="STRING" id="1314790.A0A1Y1YS54"/>
<gene>
    <name evidence="2" type="ORF">K493DRAFT_278806</name>
</gene>
<evidence type="ECO:0008006" key="4">
    <source>
        <dbReference type="Google" id="ProtNLM"/>
    </source>
</evidence>
<accession>A0A1Y1YS54</accession>
<dbReference type="Pfam" id="PF04911">
    <property type="entry name" value="ATP-synt_J"/>
    <property type="match status" value="1"/>
</dbReference>
<protein>
    <recommendedName>
        <fullName evidence="4">ATPase, F0 complex, subunit J</fullName>
    </recommendedName>
</protein>